<dbReference type="AlphaFoldDB" id="A0A6J4QS54"/>
<feature type="region of interest" description="Disordered" evidence="1">
    <location>
        <begin position="1"/>
        <end position="238"/>
    </location>
</feature>
<feature type="compositionally biased region" description="Basic and acidic residues" evidence="1">
    <location>
        <begin position="62"/>
        <end position="71"/>
    </location>
</feature>
<feature type="compositionally biased region" description="Basic residues" evidence="1">
    <location>
        <begin position="164"/>
        <end position="174"/>
    </location>
</feature>
<accession>A0A6J4QS54</accession>
<feature type="compositionally biased region" description="Gly residues" evidence="1">
    <location>
        <begin position="124"/>
        <end position="134"/>
    </location>
</feature>
<keyword evidence="2" id="KW-0413">Isomerase</keyword>
<dbReference type="EC" id="5.2.1.4" evidence="2"/>
<feature type="compositionally biased region" description="Basic residues" evidence="1">
    <location>
        <begin position="72"/>
        <end position="84"/>
    </location>
</feature>
<gene>
    <name evidence="2" type="ORF">AVDCRST_MAG66-4302</name>
</gene>
<feature type="compositionally biased region" description="Basic residues" evidence="1">
    <location>
        <begin position="45"/>
        <end position="56"/>
    </location>
</feature>
<keyword evidence="2" id="KW-0670">Pyruvate</keyword>
<feature type="compositionally biased region" description="Basic and acidic residues" evidence="1">
    <location>
        <begin position="85"/>
        <end position="95"/>
    </location>
</feature>
<feature type="compositionally biased region" description="Basic and acidic residues" evidence="1">
    <location>
        <begin position="141"/>
        <end position="163"/>
    </location>
</feature>
<sequence length="238" mass="25664">DQDRRGQPGLGGRRRRPPARADGADGRRRLPGPVAAARLEPGARPHPHRPQRRRHGQPADLGAHRDRDPRLRQRRGARRGHRRRGDAARGGDPGRRRGLLRPPRRHRPRHAGGGLVGRRAHAAGLGGPGVGGAVVAGAGDVDPRRRPGCGRVDRGPARADAARARGRRRPRCRRQGGLPAAGAARHRRPRRVGPRGRQCRGGARDPGRARHLGPGPLPRQGPAHRRRPPPADPAGLVV</sequence>
<feature type="compositionally biased region" description="Basic residues" evidence="1">
    <location>
        <begin position="96"/>
        <end position="110"/>
    </location>
</feature>
<protein>
    <submittedName>
        <fullName evidence="2">Maleylpyruvate isomerase, mycothiol-dependent</fullName>
        <ecNumber evidence="2">5.2.1.4</ecNumber>
    </submittedName>
</protein>
<proteinExistence type="predicted"/>
<feature type="compositionally biased region" description="Basic residues" evidence="1">
    <location>
        <begin position="184"/>
        <end position="198"/>
    </location>
</feature>
<feature type="non-terminal residue" evidence="2">
    <location>
        <position position="238"/>
    </location>
</feature>
<evidence type="ECO:0000313" key="2">
    <source>
        <dbReference type="EMBL" id="CAA9444918.1"/>
    </source>
</evidence>
<dbReference type="GO" id="GO:0050077">
    <property type="term" value="F:maleylpyruvate isomerase activity"/>
    <property type="evidence" value="ECO:0007669"/>
    <property type="project" value="UniProtKB-EC"/>
</dbReference>
<feature type="non-terminal residue" evidence="2">
    <location>
        <position position="1"/>
    </location>
</feature>
<organism evidence="2">
    <name type="scientific">uncultured Pseudonocardia sp</name>
    <dbReference type="NCBI Taxonomy" id="211455"/>
    <lineage>
        <taxon>Bacteria</taxon>
        <taxon>Bacillati</taxon>
        <taxon>Actinomycetota</taxon>
        <taxon>Actinomycetes</taxon>
        <taxon>Pseudonocardiales</taxon>
        <taxon>Pseudonocardiaceae</taxon>
        <taxon>Pseudonocardia</taxon>
        <taxon>environmental samples</taxon>
    </lineage>
</organism>
<reference evidence="2" key="1">
    <citation type="submission" date="2020-02" db="EMBL/GenBank/DDBJ databases">
        <authorList>
            <person name="Meier V. D."/>
        </authorList>
    </citation>
    <scope>NUCLEOTIDE SEQUENCE</scope>
    <source>
        <strain evidence="2">AVDCRST_MAG66</strain>
    </source>
</reference>
<evidence type="ECO:0000256" key="1">
    <source>
        <dbReference type="SAM" id="MobiDB-lite"/>
    </source>
</evidence>
<dbReference type="EMBL" id="CADCUS010000585">
    <property type="protein sequence ID" value="CAA9444918.1"/>
    <property type="molecule type" value="Genomic_DNA"/>
</dbReference>
<name>A0A6J4QS54_9PSEU</name>